<evidence type="ECO:0000313" key="3">
    <source>
        <dbReference type="Proteomes" id="UP000812966"/>
    </source>
</evidence>
<evidence type="ECO:0000256" key="1">
    <source>
        <dbReference type="SAM" id="MobiDB-lite"/>
    </source>
</evidence>
<feature type="compositionally biased region" description="Polar residues" evidence="1">
    <location>
        <begin position="233"/>
        <end position="257"/>
    </location>
</feature>
<protein>
    <submittedName>
        <fullName evidence="2">Uncharacterized protein</fullName>
    </submittedName>
</protein>
<dbReference type="AlphaFoldDB" id="A0A8K0JQJ2"/>
<sequence>MDGARCYRGSKGQSIQSNKCARCMVIYVPCDLSMAKIEPACPRGVTINTGERLHVVTKSLDRVKKEHPGILDGWKGGAELVAHINPSGDYYANLAPTDPTSLQWLRNILEYLPHCHFDKGTQCYTATLDSTINMLPFAISKGKQENVRRGGTPSIDLVDDGCHLRETMESSEAEAGTSEKASTRPATQRQTIAIERSPMKTQTPEKEEFGSARREAGPARRIRIEDRKDRSGTAASTTLARANDQSGASSPNKTLSASRDSKFLVDAMGFRSGATSSQPRIIRSTATSGEASRKAPPVYGGEVLSDSEVESRPKTRKRKRRSDSEDEGESEDERGGEPSSRKKLEDPQRTLTLHMIDSMPQHSMWYRKRLMVLEGIIDSHTEGEGGELTGLKTEIYQWYASTINGPIRSNIQ</sequence>
<accession>A0A8K0JQJ2</accession>
<comment type="caution">
    <text evidence="2">The sequence shown here is derived from an EMBL/GenBank/DDBJ whole genome shotgun (WGS) entry which is preliminary data.</text>
</comment>
<feature type="region of interest" description="Disordered" evidence="1">
    <location>
        <begin position="169"/>
        <end position="257"/>
    </location>
</feature>
<feature type="compositionally biased region" description="Polar residues" evidence="1">
    <location>
        <begin position="273"/>
        <end position="290"/>
    </location>
</feature>
<reference evidence="2" key="1">
    <citation type="submission" date="2020-04" db="EMBL/GenBank/DDBJ databases">
        <title>Analysis of mating type loci in Filobasidium floriforme.</title>
        <authorList>
            <person name="Nowrousian M."/>
        </authorList>
    </citation>
    <scope>NUCLEOTIDE SEQUENCE</scope>
    <source>
        <strain evidence="2">CBS 6242</strain>
    </source>
</reference>
<feature type="compositionally biased region" description="Basic and acidic residues" evidence="1">
    <location>
        <begin position="333"/>
        <end position="348"/>
    </location>
</feature>
<organism evidence="2 3">
    <name type="scientific">Filobasidium floriforme</name>
    <dbReference type="NCBI Taxonomy" id="5210"/>
    <lineage>
        <taxon>Eukaryota</taxon>
        <taxon>Fungi</taxon>
        <taxon>Dikarya</taxon>
        <taxon>Basidiomycota</taxon>
        <taxon>Agaricomycotina</taxon>
        <taxon>Tremellomycetes</taxon>
        <taxon>Filobasidiales</taxon>
        <taxon>Filobasidiaceae</taxon>
        <taxon>Filobasidium</taxon>
    </lineage>
</organism>
<name>A0A8K0JQJ2_9TREE</name>
<dbReference type="EMBL" id="JABELV010000028">
    <property type="protein sequence ID" value="KAG7562645.1"/>
    <property type="molecule type" value="Genomic_DNA"/>
</dbReference>
<feature type="compositionally biased region" description="Basic and acidic residues" evidence="1">
    <location>
        <begin position="203"/>
        <end position="231"/>
    </location>
</feature>
<evidence type="ECO:0000313" key="2">
    <source>
        <dbReference type="EMBL" id="KAG7562645.1"/>
    </source>
</evidence>
<dbReference type="Proteomes" id="UP000812966">
    <property type="component" value="Unassembled WGS sequence"/>
</dbReference>
<feature type="region of interest" description="Disordered" evidence="1">
    <location>
        <begin position="270"/>
        <end position="349"/>
    </location>
</feature>
<keyword evidence="3" id="KW-1185">Reference proteome</keyword>
<gene>
    <name evidence="2" type="ORF">FFLO_01912</name>
</gene>
<proteinExistence type="predicted"/>